<reference evidence="4 5" key="1">
    <citation type="submission" date="2018-02" db="EMBL/GenBank/DDBJ databases">
        <authorList>
            <person name="Moore K."/>
            <person name="Momper L."/>
        </authorList>
    </citation>
    <scope>NUCLEOTIDE SEQUENCE [LARGE SCALE GENOMIC DNA]</scope>
    <source>
        <strain evidence="4 5">CCALA 015</strain>
    </source>
</reference>
<dbReference type="PANTHER" id="PTHR35530">
    <property type="entry name" value="TAUTOMERASE-RELATED"/>
    <property type="match status" value="1"/>
</dbReference>
<dbReference type="SUPFAM" id="SSF55331">
    <property type="entry name" value="Tautomerase/MIF"/>
    <property type="match status" value="1"/>
</dbReference>
<comment type="similarity">
    <text evidence="1">Belongs to the 4-oxalocrotonate tautomerase family.</text>
</comment>
<dbReference type="PANTHER" id="PTHR35530:SF1">
    <property type="entry name" value="2-HYDROXYMUCONATE TAUTOMERASE"/>
    <property type="match status" value="1"/>
</dbReference>
<dbReference type="InterPro" id="IPR014347">
    <property type="entry name" value="Tautomerase/MIF_sf"/>
</dbReference>
<sequence length="73" mass="8174">MPYVNVQITRGASRQQKAEIVKDITDSLVRVLGKKPEYTHVVIQEIDDENWGFSGMLTDDWKAAQAGTSSHGR</sequence>
<reference evidence="4 5" key="2">
    <citation type="submission" date="2018-03" db="EMBL/GenBank/DDBJ databases">
        <title>The ancient ancestry and fast evolution of plastids.</title>
        <authorList>
            <person name="Moore K.R."/>
            <person name="Magnabosco C."/>
            <person name="Momper L."/>
            <person name="Gold D.A."/>
            <person name="Bosak T."/>
            <person name="Fournier G.P."/>
        </authorList>
    </citation>
    <scope>NUCLEOTIDE SEQUENCE [LARGE SCALE GENOMIC DNA]</scope>
    <source>
        <strain evidence="4 5">CCALA 015</strain>
    </source>
</reference>
<name>A0ABX5F9V4_9CHRO</name>
<organism evidence="4 5">
    <name type="scientific">Aphanothece cf. minutissima CCALA 015</name>
    <dbReference type="NCBI Taxonomy" id="2107695"/>
    <lineage>
        <taxon>Bacteria</taxon>
        <taxon>Bacillati</taxon>
        <taxon>Cyanobacteriota</taxon>
        <taxon>Cyanophyceae</taxon>
        <taxon>Oscillatoriophycideae</taxon>
        <taxon>Chroococcales</taxon>
        <taxon>Aphanothecaceae</taxon>
        <taxon>Aphanothece</taxon>
    </lineage>
</organism>
<evidence type="ECO:0000313" key="5">
    <source>
        <dbReference type="Proteomes" id="UP000238218"/>
    </source>
</evidence>
<keyword evidence="2" id="KW-0413">Isomerase</keyword>
<keyword evidence="5" id="KW-1185">Reference proteome</keyword>
<gene>
    <name evidence="4" type="ORF">C7B81_08785</name>
</gene>
<proteinExistence type="inferred from homology"/>
<dbReference type="InterPro" id="IPR004370">
    <property type="entry name" value="4-OT-like_dom"/>
</dbReference>
<comment type="caution">
    <text evidence="4">The sequence shown here is derived from an EMBL/GenBank/DDBJ whole genome shotgun (WGS) entry which is preliminary data.</text>
</comment>
<evidence type="ECO:0000256" key="1">
    <source>
        <dbReference type="ARBA" id="ARBA00006723"/>
    </source>
</evidence>
<dbReference type="Gene3D" id="3.30.429.10">
    <property type="entry name" value="Macrophage Migration Inhibitory Factor"/>
    <property type="match status" value="1"/>
</dbReference>
<evidence type="ECO:0000313" key="4">
    <source>
        <dbReference type="EMBL" id="PSB37595.1"/>
    </source>
</evidence>
<evidence type="ECO:0000256" key="2">
    <source>
        <dbReference type="ARBA" id="ARBA00023235"/>
    </source>
</evidence>
<protein>
    <submittedName>
        <fullName evidence="4">4-oxalocrotonate tautomerase</fullName>
    </submittedName>
</protein>
<dbReference type="EMBL" id="PVWP01000005">
    <property type="protein sequence ID" value="PSB37595.1"/>
    <property type="molecule type" value="Genomic_DNA"/>
</dbReference>
<accession>A0ABX5F9V4</accession>
<evidence type="ECO:0000259" key="3">
    <source>
        <dbReference type="Pfam" id="PF01361"/>
    </source>
</evidence>
<dbReference type="Pfam" id="PF01361">
    <property type="entry name" value="Tautomerase"/>
    <property type="match status" value="1"/>
</dbReference>
<feature type="domain" description="4-oxalocrotonate tautomerase-like" evidence="3">
    <location>
        <begin position="2"/>
        <end position="55"/>
    </location>
</feature>
<dbReference type="Proteomes" id="UP000238218">
    <property type="component" value="Unassembled WGS sequence"/>
</dbReference>